<evidence type="ECO:0000313" key="3">
    <source>
        <dbReference type="Proteomes" id="UP000198906"/>
    </source>
</evidence>
<evidence type="ECO:0000313" key="2">
    <source>
        <dbReference type="EMBL" id="SCL14682.1"/>
    </source>
</evidence>
<accession>A0A1C6RC55</accession>
<sequence length="296" mass="31622">MLEAPTNRRDDPRARRYIVDHLPPGETITRQLLVTNHTDERRRIDVYPAAAALEESRFVFGEGRAANELTSWISLDRTTVELGPEAETRVRATIRVPPAASAGERYGVIWASTTSLPRRGGQVTQVHRVGVRMYLDIGPGGEPASDFTIGDLIPARSPQGEPSVAIGVTNTGGRALDLTGKVALTEGPGGTQAGPFDVVQGTTLAPGQSGQVSARFPAELSNGPWTLRVDLESGLVKKTATGRIEFPDPGQTGKPGTILSRLTTWWNVAIAAAGVLVVAGLTTLARRSRRRIPVGR</sequence>
<feature type="transmembrane region" description="Helical" evidence="1">
    <location>
        <begin position="265"/>
        <end position="285"/>
    </location>
</feature>
<keyword evidence="1" id="KW-1133">Transmembrane helix</keyword>
<name>A0A1C6RC55_9ACTN</name>
<keyword evidence="1" id="KW-0472">Membrane</keyword>
<dbReference type="Proteomes" id="UP000198906">
    <property type="component" value="Unassembled WGS sequence"/>
</dbReference>
<protein>
    <submittedName>
        <fullName evidence="2">Uncharacterized protein</fullName>
    </submittedName>
</protein>
<proteinExistence type="predicted"/>
<keyword evidence="1" id="KW-0812">Transmembrane</keyword>
<evidence type="ECO:0000256" key="1">
    <source>
        <dbReference type="SAM" id="Phobius"/>
    </source>
</evidence>
<organism evidence="2 3">
    <name type="scientific">Micromonospora inyonensis</name>
    <dbReference type="NCBI Taxonomy" id="47866"/>
    <lineage>
        <taxon>Bacteria</taxon>
        <taxon>Bacillati</taxon>
        <taxon>Actinomycetota</taxon>
        <taxon>Actinomycetes</taxon>
        <taxon>Micromonosporales</taxon>
        <taxon>Micromonosporaceae</taxon>
        <taxon>Micromonospora</taxon>
    </lineage>
</organism>
<dbReference type="AlphaFoldDB" id="A0A1C6RC55"/>
<reference evidence="3" key="1">
    <citation type="submission" date="2016-06" db="EMBL/GenBank/DDBJ databases">
        <authorList>
            <person name="Varghese N."/>
        </authorList>
    </citation>
    <scope>NUCLEOTIDE SEQUENCE [LARGE SCALE GENOMIC DNA]</scope>
    <source>
        <strain evidence="3">DSM 46123</strain>
    </source>
</reference>
<dbReference type="RefSeq" id="WP_091452715.1">
    <property type="nucleotide sequence ID" value="NZ_FMHU01000001.1"/>
</dbReference>
<dbReference type="STRING" id="47866.GA0074694_0871"/>
<gene>
    <name evidence="2" type="ORF">GA0074694_0871</name>
</gene>
<dbReference type="EMBL" id="FMHU01000001">
    <property type="protein sequence ID" value="SCL14682.1"/>
    <property type="molecule type" value="Genomic_DNA"/>
</dbReference>
<keyword evidence="3" id="KW-1185">Reference proteome</keyword>